<dbReference type="Proteomes" id="UP000014137">
    <property type="component" value="Unassembled WGS sequence"/>
</dbReference>
<proteinExistence type="predicted"/>
<dbReference type="Proteomes" id="UP000188551">
    <property type="component" value="Unassembled WGS sequence"/>
</dbReference>
<reference evidence="2 4" key="1">
    <citation type="submission" date="2012-10" db="EMBL/GenBank/DDBJ databases">
        <title>Genome assembly of Amycolatopsis azurea DSM 43854.</title>
        <authorList>
            <person name="Khatri I."/>
            <person name="Kaur I."/>
            <person name="Subramanian S."/>
            <person name="Mayilraj S."/>
        </authorList>
    </citation>
    <scope>NUCLEOTIDE SEQUENCE [LARGE SCALE GENOMIC DNA]</scope>
    <source>
        <strain evidence="2 4">DSM 43854</strain>
    </source>
</reference>
<accession>M2QHZ8</accession>
<comment type="caution">
    <text evidence="2">The sequence shown here is derived from an EMBL/GenBank/DDBJ whole genome shotgun (WGS) entry which is preliminary data.</text>
</comment>
<organism evidence="2 4">
    <name type="scientific">Amycolatopsis azurea DSM 43854</name>
    <dbReference type="NCBI Taxonomy" id="1238180"/>
    <lineage>
        <taxon>Bacteria</taxon>
        <taxon>Bacillati</taxon>
        <taxon>Actinomycetota</taxon>
        <taxon>Actinomycetes</taxon>
        <taxon>Pseudonocardiales</taxon>
        <taxon>Pseudonocardiaceae</taxon>
        <taxon>Amycolatopsis</taxon>
    </lineage>
</organism>
<keyword evidence="5" id="KW-1185">Reference proteome</keyword>
<dbReference type="OrthoDB" id="3638037at2"/>
<feature type="region of interest" description="Disordered" evidence="1">
    <location>
        <begin position="293"/>
        <end position="386"/>
    </location>
</feature>
<evidence type="ECO:0000313" key="5">
    <source>
        <dbReference type="Proteomes" id="UP000188551"/>
    </source>
</evidence>
<sequence length="386" mass="38912">MAVPYNLLPIEAHLAMITAEQANIAVLTDAARMWTESRAWIENASAELHTRVGELSPTWQDDAGRAHEEKAQRSLAELKFWGERIDLAQPAETLTTLAGGIQETMQEVSLLHSQYMAAMSSPLTAWAAPLIQQASGARMTALGAQFDMSMLKVVSASGIQQPDHMMPEMPQPAAEGNSPADFIKAAEAGMNALSELQGLAESAGVGGGSGGTLPEGSLPNIPGYDGSSGVSLAGLAPLPTAAGAVPALGGLGGLPGGSGAPPVPTGLLGGIGVASGMAGLPVAAKPIGTKKAPSLASEIQPGAASPSTAKAAATPMSPMSSPHTGAQNTASTLRPSSGDQPTGRNGSAKRASSGKSDGVPAKLRGRAANTPEAGFTLARGRRPDSR</sequence>
<name>M2QHZ8_9PSEU</name>
<feature type="compositionally biased region" description="Low complexity" evidence="1">
    <location>
        <begin position="301"/>
        <end position="322"/>
    </location>
</feature>
<gene>
    <name evidence="3" type="ORF">B0293_06310</name>
    <name evidence="2" type="ORF">C791_3623</name>
</gene>
<dbReference type="RefSeq" id="WP_005158205.1">
    <property type="nucleotide sequence ID" value="NZ_ANMG01000034.1"/>
</dbReference>
<dbReference type="AlphaFoldDB" id="M2QHZ8"/>
<evidence type="ECO:0000256" key="1">
    <source>
        <dbReference type="SAM" id="MobiDB-lite"/>
    </source>
</evidence>
<dbReference type="EMBL" id="MUXN01000003">
    <property type="protein sequence ID" value="OOC07741.1"/>
    <property type="molecule type" value="Genomic_DNA"/>
</dbReference>
<reference evidence="3 5" key="2">
    <citation type="submission" date="2017-02" db="EMBL/GenBank/DDBJ databases">
        <title>Amycolatopsis azurea DSM 43854 draft genome.</title>
        <authorList>
            <person name="Mayilraj S."/>
        </authorList>
    </citation>
    <scope>NUCLEOTIDE SEQUENCE [LARGE SCALE GENOMIC DNA]</scope>
    <source>
        <strain evidence="3 5">DSM 43854</strain>
    </source>
</reference>
<protein>
    <recommendedName>
        <fullName evidence="6">PPE family domain-containing protein</fullName>
    </recommendedName>
</protein>
<feature type="compositionally biased region" description="Polar residues" evidence="1">
    <location>
        <begin position="323"/>
        <end position="345"/>
    </location>
</feature>
<evidence type="ECO:0000313" key="2">
    <source>
        <dbReference type="EMBL" id="EMD26321.1"/>
    </source>
</evidence>
<evidence type="ECO:0000313" key="3">
    <source>
        <dbReference type="EMBL" id="OOC07741.1"/>
    </source>
</evidence>
<dbReference type="EMBL" id="ANMG01000034">
    <property type="protein sequence ID" value="EMD26321.1"/>
    <property type="molecule type" value="Genomic_DNA"/>
</dbReference>
<dbReference type="PATRIC" id="fig|1238180.3.peg.3955"/>
<evidence type="ECO:0000313" key="4">
    <source>
        <dbReference type="Proteomes" id="UP000014137"/>
    </source>
</evidence>
<evidence type="ECO:0008006" key="6">
    <source>
        <dbReference type="Google" id="ProtNLM"/>
    </source>
</evidence>